<feature type="domain" description="NAC" evidence="6">
    <location>
        <begin position="1"/>
        <end position="101"/>
    </location>
</feature>
<dbReference type="PANTHER" id="PTHR31744">
    <property type="entry name" value="PROTEIN CUP-SHAPED COTYLEDON 2-RELATED"/>
    <property type="match status" value="1"/>
</dbReference>
<evidence type="ECO:0000256" key="2">
    <source>
        <dbReference type="ARBA" id="ARBA00023125"/>
    </source>
</evidence>
<name>A0A1D1Y6K6_9ARAE</name>
<proteinExistence type="predicted"/>
<dbReference type="InterPro" id="IPR003441">
    <property type="entry name" value="NAC-dom"/>
</dbReference>
<feature type="region of interest" description="Disordered" evidence="5">
    <location>
        <begin position="181"/>
        <end position="202"/>
    </location>
</feature>
<dbReference type="EMBL" id="GDJX01017686">
    <property type="protein sequence ID" value="JAT50250.1"/>
    <property type="molecule type" value="Transcribed_RNA"/>
</dbReference>
<feature type="non-terminal residue" evidence="7">
    <location>
        <position position="1"/>
    </location>
</feature>
<protein>
    <submittedName>
        <fullName evidence="7">NAC domain-containing protein 21/22</fullName>
    </submittedName>
</protein>
<feature type="compositionally biased region" description="Polar residues" evidence="5">
    <location>
        <begin position="185"/>
        <end position="202"/>
    </location>
</feature>
<keyword evidence="2" id="KW-0238">DNA-binding</keyword>
<dbReference type="AlphaFoldDB" id="A0A1D1Y6K6"/>
<evidence type="ECO:0000256" key="3">
    <source>
        <dbReference type="ARBA" id="ARBA00023163"/>
    </source>
</evidence>
<organism evidence="7">
    <name type="scientific">Anthurium amnicola</name>
    <dbReference type="NCBI Taxonomy" id="1678845"/>
    <lineage>
        <taxon>Eukaryota</taxon>
        <taxon>Viridiplantae</taxon>
        <taxon>Streptophyta</taxon>
        <taxon>Embryophyta</taxon>
        <taxon>Tracheophyta</taxon>
        <taxon>Spermatophyta</taxon>
        <taxon>Magnoliopsida</taxon>
        <taxon>Liliopsida</taxon>
        <taxon>Araceae</taxon>
        <taxon>Pothoideae</taxon>
        <taxon>Potheae</taxon>
        <taxon>Anthurium</taxon>
    </lineage>
</organism>
<keyword evidence="1" id="KW-0805">Transcription regulation</keyword>
<evidence type="ECO:0000256" key="1">
    <source>
        <dbReference type="ARBA" id="ARBA00023015"/>
    </source>
</evidence>
<evidence type="ECO:0000256" key="4">
    <source>
        <dbReference type="ARBA" id="ARBA00023242"/>
    </source>
</evidence>
<evidence type="ECO:0000259" key="6">
    <source>
        <dbReference type="PROSITE" id="PS51005"/>
    </source>
</evidence>
<evidence type="ECO:0000256" key="5">
    <source>
        <dbReference type="SAM" id="MobiDB-lite"/>
    </source>
</evidence>
<evidence type="ECO:0000313" key="7">
    <source>
        <dbReference type="EMBL" id="JAT50250.1"/>
    </source>
</evidence>
<dbReference type="PANTHER" id="PTHR31744:SF4">
    <property type="entry name" value="NAC TRANSCRIPTION FACTOR"/>
    <property type="match status" value="1"/>
</dbReference>
<dbReference type="GO" id="GO:0003677">
    <property type="term" value="F:DNA binding"/>
    <property type="evidence" value="ECO:0007669"/>
    <property type="project" value="UniProtKB-KW"/>
</dbReference>
<dbReference type="InterPro" id="IPR036093">
    <property type="entry name" value="NAC_dom_sf"/>
</dbReference>
<dbReference type="GO" id="GO:0006355">
    <property type="term" value="P:regulation of DNA-templated transcription"/>
    <property type="evidence" value="ECO:0007669"/>
    <property type="project" value="InterPro"/>
</dbReference>
<reference evidence="7" key="1">
    <citation type="submission" date="2015-07" db="EMBL/GenBank/DDBJ databases">
        <title>Transcriptome Assembly of Anthurium amnicola.</title>
        <authorList>
            <person name="Suzuki J."/>
        </authorList>
    </citation>
    <scope>NUCLEOTIDE SEQUENCE</scope>
</reference>
<dbReference type="PROSITE" id="PS51005">
    <property type="entry name" value="NAC"/>
    <property type="match status" value="1"/>
</dbReference>
<dbReference type="SUPFAM" id="SSF101941">
    <property type="entry name" value="NAC domain"/>
    <property type="match status" value="1"/>
</dbReference>
<sequence length="202" mass="23061">EEANLGSGEWYFFSYRDHKYSTGSRVNRRTRSGYWKSTGRDRTVCKPSTLQAIIGMRKTLVFYRGRAPHGNKTGWVMHEFRLENLHLPPKEDRVLCRVFHKMKEETVRHAPENVQDDVGSSSLSVESSFPHLQVDQVMADKYEVQPAPYAPHPHAQHTHWDGTTSQNGVLNLAVWPHAFLDFPQPQGTESPPPSVTGNSHEE</sequence>
<keyword evidence="4" id="KW-0539">Nucleus</keyword>
<dbReference type="Gene3D" id="2.170.150.80">
    <property type="entry name" value="NAC domain"/>
    <property type="match status" value="1"/>
</dbReference>
<dbReference type="Pfam" id="PF02365">
    <property type="entry name" value="NAM"/>
    <property type="match status" value="1"/>
</dbReference>
<keyword evidence="3" id="KW-0804">Transcription</keyword>
<gene>
    <name evidence="7" type="primary">NAC021_4</name>
    <name evidence="7" type="ORF">g.41794</name>
</gene>
<accession>A0A1D1Y6K6</accession>